<evidence type="ECO:0000313" key="1">
    <source>
        <dbReference type="EMBL" id="BAJ83066.1"/>
    </source>
</evidence>
<reference evidence="1 2" key="1">
    <citation type="submission" date="2010-12" db="EMBL/GenBank/DDBJ databases">
        <title>Whole genome sequence of Acidiphilium multivorum AIU301.</title>
        <authorList>
            <person name="Narita-Yamada S."/>
            <person name="Nakamura S."/>
            <person name="Ito N."/>
            <person name="Takarada H."/>
            <person name="Katano Y."/>
            <person name="Nakazawa H."/>
            <person name="Hosoyama A."/>
            <person name="Yamada R."/>
            <person name="Fujita N."/>
        </authorList>
    </citation>
    <scope>NUCLEOTIDE SEQUENCE [LARGE SCALE GENOMIC DNA]</scope>
    <source>
        <strain evidence="2">DSM 11245 / JCM 8867 / AIU301</strain>
        <plasmid evidence="1 2">pACMV1</plasmid>
    </source>
</reference>
<keyword evidence="1" id="KW-0614">Plasmid</keyword>
<dbReference type="Proteomes" id="UP000007100">
    <property type="component" value="Plasmid pACMV1"/>
</dbReference>
<sequence>MDPKPPIISRDLADLMRPGVMVEIDPAEVEQLGLVEETALDEADAWESNADVENTNEATHGR</sequence>
<keyword evidence="2" id="KW-1185">Reference proteome</keyword>
<evidence type="ECO:0000313" key="2">
    <source>
        <dbReference type="Proteomes" id="UP000007100"/>
    </source>
</evidence>
<dbReference type="HOGENOM" id="CLU_2893619_0_0_5"/>
<dbReference type="KEGG" id="amv:ACMV_P1_02700"/>
<dbReference type="RefSeq" id="WP_013635072.1">
    <property type="nucleotide sequence ID" value="NC_015178.1"/>
</dbReference>
<dbReference type="EMBL" id="AP012036">
    <property type="protein sequence ID" value="BAJ83066.1"/>
    <property type="molecule type" value="Genomic_DNA"/>
</dbReference>
<gene>
    <name evidence="1" type="ordered locus">ACMV_P1_02700</name>
</gene>
<geneLocation type="plasmid" evidence="1 2">
    <name>pACMV1</name>
</geneLocation>
<dbReference type="AlphaFoldDB" id="F0J7J9"/>
<protein>
    <submittedName>
        <fullName evidence="1">Uncharacterized protein</fullName>
    </submittedName>
</protein>
<dbReference type="OrthoDB" id="7477520at2"/>
<name>F0J7J9_ACIMA</name>
<accession>F0J7J9</accession>
<proteinExistence type="predicted"/>
<organism evidence="1 2">
    <name type="scientific">Acidiphilium multivorum (strain DSM 11245 / JCM 8867 / NBRC 100883 / AIU 301)</name>
    <dbReference type="NCBI Taxonomy" id="926570"/>
    <lineage>
        <taxon>Bacteria</taxon>
        <taxon>Pseudomonadati</taxon>
        <taxon>Pseudomonadota</taxon>
        <taxon>Alphaproteobacteria</taxon>
        <taxon>Acetobacterales</taxon>
        <taxon>Acidocellaceae</taxon>
        <taxon>Acidiphilium</taxon>
    </lineage>
</organism>